<dbReference type="VEuPathDB" id="FungiDB:ASPZODRAFT_149535"/>
<name>A0A1L9SSF1_9EURO</name>
<dbReference type="OrthoDB" id="3358371at2759"/>
<keyword evidence="2" id="KW-0521">NADP</keyword>
<proteinExistence type="inferred from homology"/>
<evidence type="ECO:0000256" key="1">
    <source>
        <dbReference type="ARBA" id="ARBA00006328"/>
    </source>
</evidence>
<dbReference type="RefSeq" id="XP_022584645.1">
    <property type="nucleotide sequence ID" value="XM_022725496.1"/>
</dbReference>
<keyword evidence="5" id="KW-1185">Reference proteome</keyword>
<dbReference type="Gene3D" id="3.90.25.10">
    <property type="entry name" value="UDP-galactose 4-epimerase, domain 1"/>
    <property type="match status" value="1"/>
</dbReference>
<evidence type="ECO:0000259" key="3">
    <source>
        <dbReference type="Pfam" id="PF05368"/>
    </source>
</evidence>
<dbReference type="AlphaFoldDB" id="A0A1L9SSF1"/>
<sequence length="351" mass="38540">MTKTICIIGATGNQGGSVARRFANDRSYRVRGLTRDPSSPAARELTARGVEMVYADLNQTETLISAFQGASVIFSVTNYWEPFFRPDERATAAEKGISCRRHAYDVEVQQGKNIADAAAAVCDGLAENGFLVSTLSNGTLCSLGVMDELYHFDGKADVFPSYVLDRYPALARKMSCVQTGFFTSSYRLLPELYFKGVILSVLYLCLSANTMQTANGVEMTFPTAPDAAVPHLAVQKDMGNFIYAVAQMPPGKSYMAAGTTCSWAEYIRRWSRTTGIPASYRQISLEETIERVADKEFAREVGDMFLYSTDPGYDGGMDLLTSEDIERAGVSCPMTTLDEFIESEDWSSVMG</sequence>
<dbReference type="SUPFAM" id="SSF51735">
    <property type="entry name" value="NAD(P)-binding Rossmann-fold domains"/>
    <property type="match status" value="1"/>
</dbReference>
<dbReference type="Pfam" id="PF05368">
    <property type="entry name" value="NmrA"/>
    <property type="match status" value="1"/>
</dbReference>
<dbReference type="InterPro" id="IPR008030">
    <property type="entry name" value="NmrA-like"/>
</dbReference>
<comment type="similarity">
    <text evidence="1">Belongs to the NmrA-type oxidoreductase family.</text>
</comment>
<dbReference type="EMBL" id="KV878337">
    <property type="protein sequence ID" value="OJJ50135.1"/>
    <property type="molecule type" value="Genomic_DNA"/>
</dbReference>
<dbReference type="GeneID" id="34611961"/>
<dbReference type="GO" id="GO:0005634">
    <property type="term" value="C:nucleus"/>
    <property type="evidence" value="ECO:0007669"/>
    <property type="project" value="TreeGrafter"/>
</dbReference>
<dbReference type="InterPro" id="IPR051164">
    <property type="entry name" value="NmrA-like_oxidored"/>
</dbReference>
<dbReference type="Proteomes" id="UP000184188">
    <property type="component" value="Unassembled WGS sequence"/>
</dbReference>
<dbReference type="STRING" id="1073090.A0A1L9SSF1"/>
<protein>
    <recommendedName>
        <fullName evidence="3">NmrA-like domain-containing protein</fullName>
    </recommendedName>
</protein>
<dbReference type="Gene3D" id="3.40.50.720">
    <property type="entry name" value="NAD(P)-binding Rossmann-like Domain"/>
    <property type="match status" value="1"/>
</dbReference>
<evidence type="ECO:0000313" key="5">
    <source>
        <dbReference type="Proteomes" id="UP000184188"/>
    </source>
</evidence>
<evidence type="ECO:0000256" key="2">
    <source>
        <dbReference type="ARBA" id="ARBA00022857"/>
    </source>
</evidence>
<dbReference type="InterPro" id="IPR036291">
    <property type="entry name" value="NAD(P)-bd_dom_sf"/>
</dbReference>
<dbReference type="PANTHER" id="PTHR42748:SF26">
    <property type="entry name" value="NMRA-LIKE DOMAIN-CONTAINING PROTEIN"/>
    <property type="match status" value="1"/>
</dbReference>
<feature type="domain" description="NmrA-like" evidence="3">
    <location>
        <begin position="1"/>
        <end position="341"/>
    </location>
</feature>
<evidence type="ECO:0000313" key="4">
    <source>
        <dbReference type="EMBL" id="OJJ50135.1"/>
    </source>
</evidence>
<organism evidence="4 5">
    <name type="scientific">Penicilliopsis zonata CBS 506.65</name>
    <dbReference type="NCBI Taxonomy" id="1073090"/>
    <lineage>
        <taxon>Eukaryota</taxon>
        <taxon>Fungi</taxon>
        <taxon>Dikarya</taxon>
        <taxon>Ascomycota</taxon>
        <taxon>Pezizomycotina</taxon>
        <taxon>Eurotiomycetes</taxon>
        <taxon>Eurotiomycetidae</taxon>
        <taxon>Eurotiales</taxon>
        <taxon>Aspergillaceae</taxon>
        <taxon>Penicilliopsis</taxon>
    </lineage>
</organism>
<gene>
    <name evidence="4" type="ORF">ASPZODRAFT_149535</name>
</gene>
<dbReference type="PANTHER" id="PTHR42748">
    <property type="entry name" value="NITROGEN METABOLITE REPRESSION PROTEIN NMRA FAMILY MEMBER"/>
    <property type="match status" value="1"/>
</dbReference>
<reference evidence="5" key="1">
    <citation type="journal article" date="2017" name="Genome Biol.">
        <title>Comparative genomics reveals high biological diversity and specific adaptations in the industrially and medically important fungal genus Aspergillus.</title>
        <authorList>
            <person name="de Vries R.P."/>
            <person name="Riley R."/>
            <person name="Wiebenga A."/>
            <person name="Aguilar-Osorio G."/>
            <person name="Amillis S."/>
            <person name="Uchima C.A."/>
            <person name="Anderluh G."/>
            <person name="Asadollahi M."/>
            <person name="Askin M."/>
            <person name="Barry K."/>
            <person name="Battaglia E."/>
            <person name="Bayram O."/>
            <person name="Benocci T."/>
            <person name="Braus-Stromeyer S.A."/>
            <person name="Caldana C."/>
            <person name="Canovas D."/>
            <person name="Cerqueira G.C."/>
            <person name="Chen F."/>
            <person name="Chen W."/>
            <person name="Choi C."/>
            <person name="Clum A."/>
            <person name="Dos Santos R.A."/>
            <person name="Damasio A.R."/>
            <person name="Diallinas G."/>
            <person name="Emri T."/>
            <person name="Fekete E."/>
            <person name="Flipphi M."/>
            <person name="Freyberg S."/>
            <person name="Gallo A."/>
            <person name="Gournas C."/>
            <person name="Habgood R."/>
            <person name="Hainaut M."/>
            <person name="Harispe M.L."/>
            <person name="Henrissat B."/>
            <person name="Hilden K.S."/>
            <person name="Hope R."/>
            <person name="Hossain A."/>
            <person name="Karabika E."/>
            <person name="Karaffa L."/>
            <person name="Karanyi Z."/>
            <person name="Krasevec N."/>
            <person name="Kuo A."/>
            <person name="Kusch H."/>
            <person name="LaButti K."/>
            <person name="Lagendijk E.L."/>
            <person name="Lapidus A."/>
            <person name="Levasseur A."/>
            <person name="Lindquist E."/>
            <person name="Lipzen A."/>
            <person name="Logrieco A.F."/>
            <person name="MacCabe A."/>
            <person name="Maekelae M.R."/>
            <person name="Malavazi I."/>
            <person name="Melin P."/>
            <person name="Meyer V."/>
            <person name="Mielnichuk N."/>
            <person name="Miskei M."/>
            <person name="Molnar A.P."/>
            <person name="Mule G."/>
            <person name="Ngan C.Y."/>
            <person name="Orejas M."/>
            <person name="Orosz E."/>
            <person name="Ouedraogo J.P."/>
            <person name="Overkamp K.M."/>
            <person name="Park H.-S."/>
            <person name="Perrone G."/>
            <person name="Piumi F."/>
            <person name="Punt P.J."/>
            <person name="Ram A.F."/>
            <person name="Ramon A."/>
            <person name="Rauscher S."/>
            <person name="Record E."/>
            <person name="Riano-Pachon D.M."/>
            <person name="Robert V."/>
            <person name="Roehrig J."/>
            <person name="Ruller R."/>
            <person name="Salamov A."/>
            <person name="Salih N.S."/>
            <person name="Samson R.A."/>
            <person name="Sandor E."/>
            <person name="Sanguinetti M."/>
            <person name="Schuetze T."/>
            <person name="Sepcic K."/>
            <person name="Shelest E."/>
            <person name="Sherlock G."/>
            <person name="Sophianopoulou V."/>
            <person name="Squina F.M."/>
            <person name="Sun H."/>
            <person name="Susca A."/>
            <person name="Todd R.B."/>
            <person name="Tsang A."/>
            <person name="Unkles S.E."/>
            <person name="van de Wiele N."/>
            <person name="van Rossen-Uffink D."/>
            <person name="Oliveira J.V."/>
            <person name="Vesth T.C."/>
            <person name="Visser J."/>
            <person name="Yu J.-H."/>
            <person name="Zhou M."/>
            <person name="Andersen M.R."/>
            <person name="Archer D.B."/>
            <person name="Baker S.E."/>
            <person name="Benoit I."/>
            <person name="Brakhage A.A."/>
            <person name="Braus G.H."/>
            <person name="Fischer R."/>
            <person name="Frisvad J.C."/>
            <person name="Goldman G.H."/>
            <person name="Houbraken J."/>
            <person name="Oakley B."/>
            <person name="Pocsi I."/>
            <person name="Scazzocchio C."/>
            <person name="Seiboth B."/>
            <person name="vanKuyk P.A."/>
            <person name="Wortman J."/>
            <person name="Dyer P.S."/>
            <person name="Grigoriev I.V."/>
        </authorList>
    </citation>
    <scope>NUCLEOTIDE SEQUENCE [LARGE SCALE GENOMIC DNA]</scope>
    <source>
        <strain evidence="5">CBS 506.65</strain>
    </source>
</reference>
<accession>A0A1L9SSF1</accession>